<evidence type="ECO:0000256" key="1">
    <source>
        <dbReference type="SAM" id="Phobius"/>
    </source>
</evidence>
<dbReference type="InterPro" id="IPR013766">
    <property type="entry name" value="Thioredoxin_domain"/>
</dbReference>
<proteinExistence type="predicted"/>
<dbReference type="PANTHER" id="PTHR45815:SF3">
    <property type="entry name" value="PROTEIN DISULFIDE-ISOMERASE A6"/>
    <property type="match status" value="1"/>
</dbReference>
<dbReference type="OMA" id="FLIWIYF"/>
<dbReference type="GeneID" id="24132052"/>
<dbReference type="SUPFAM" id="SSF52833">
    <property type="entry name" value="Thioredoxin-like"/>
    <property type="match status" value="1"/>
</dbReference>
<dbReference type="PANTHER" id="PTHR45815">
    <property type="entry name" value="PROTEIN DISULFIDE-ISOMERASE A6"/>
    <property type="match status" value="1"/>
</dbReference>
<feature type="signal peptide" evidence="2">
    <location>
        <begin position="1"/>
        <end position="19"/>
    </location>
</feature>
<evidence type="ECO:0000256" key="2">
    <source>
        <dbReference type="SAM" id="SignalP"/>
    </source>
</evidence>
<dbReference type="InterPro" id="IPR017937">
    <property type="entry name" value="Thioredoxin_CS"/>
</dbReference>
<dbReference type="RefSeq" id="XP_012205047.1">
    <property type="nucleotide sequence ID" value="XM_012349657.1"/>
</dbReference>
<dbReference type="Gene3D" id="3.40.30.10">
    <property type="entry name" value="Glutaredoxin"/>
    <property type="match status" value="1"/>
</dbReference>
<accession>A0A067CCL7</accession>
<keyword evidence="1" id="KW-0472">Membrane</keyword>
<dbReference type="PROSITE" id="PS51352">
    <property type="entry name" value="THIOREDOXIN_2"/>
    <property type="match status" value="1"/>
</dbReference>
<evidence type="ECO:0000259" key="3">
    <source>
        <dbReference type="PROSITE" id="PS51352"/>
    </source>
</evidence>
<dbReference type="OrthoDB" id="427280at2759"/>
<sequence>MSFRAIVAVLSLLVALAHASSHVVDLTSDSFEHLTQAATGATTGDWLVEFYAPWCGHCKHLAPVYEDVANELHGSVNVAKVDVTANAALGQRFDIKGFPTILFFHKGSMYEYGSNERTKDALVAYASGGFASGVKKPVPTVPTLMDEATKHAHIIVHDLKTLLGTKKNAIIAIFAFGLSIGLALGCFCNCFSSSRESPKQKRA</sequence>
<feature type="chain" id="PRO_5001634373" description="Thioredoxin domain-containing protein" evidence="2">
    <location>
        <begin position="20"/>
        <end position="203"/>
    </location>
</feature>
<dbReference type="KEGG" id="spar:SPRG_09913"/>
<feature type="transmembrane region" description="Helical" evidence="1">
    <location>
        <begin position="169"/>
        <end position="192"/>
    </location>
</feature>
<dbReference type="GO" id="GO:0005788">
    <property type="term" value="C:endoplasmic reticulum lumen"/>
    <property type="evidence" value="ECO:0007669"/>
    <property type="project" value="TreeGrafter"/>
</dbReference>
<keyword evidence="1" id="KW-0812">Transmembrane</keyword>
<dbReference type="VEuPathDB" id="FungiDB:SPRG_09913"/>
<dbReference type="STRING" id="695850.A0A067CCL7"/>
<dbReference type="CDD" id="cd02961">
    <property type="entry name" value="PDI_a_family"/>
    <property type="match status" value="1"/>
</dbReference>
<protein>
    <recommendedName>
        <fullName evidence="3">Thioredoxin domain-containing protein</fullName>
    </recommendedName>
</protein>
<organism evidence="4 5">
    <name type="scientific">Saprolegnia parasitica (strain CBS 223.65)</name>
    <dbReference type="NCBI Taxonomy" id="695850"/>
    <lineage>
        <taxon>Eukaryota</taxon>
        <taxon>Sar</taxon>
        <taxon>Stramenopiles</taxon>
        <taxon>Oomycota</taxon>
        <taxon>Saprolegniomycetes</taxon>
        <taxon>Saprolegniales</taxon>
        <taxon>Saprolegniaceae</taxon>
        <taxon>Saprolegnia</taxon>
    </lineage>
</organism>
<dbReference type="InterPro" id="IPR036249">
    <property type="entry name" value="Thioredoxin-like_sf"/>
</dbReference>
<dbReference type="PROSITE" id="PS00194">
    <property type="entry name" value="THIOREDOXIN_1"/>
    <property type="match status" value="1"/>
</dbReference>
<evidence type="ECO:0000313" key="5">
    <source>
        <dbReference type="Proteomes" id="UP000030745"/>
    </source>
</evidence>
<dbReference type="GO" id="GO:0015035">
    <property type="term" value="F:protein-disulfide reductase activity"/>
    <property type="evidence" value="ECO:0007669"/>
    <property type="project" value="TreeGrafter"/>
</dbReference>
<evidence type="ECO:0000313" key="4">
    <source>
        <dbReference type="EMBL" id="KDO24276.1"/>
    </source>
</evidence>
<keyword evidence="2" id="KW-0732">Signal</keyword>
<dbReference type="GO" id="GO:0034976">
    <property type="term" value="P:response to endoplasmic reticulum stress"/>
    <property type="evidence" value="ECO:0007669"/>
    <property type="project" value="TreeGrafter"/>
</dbReference>
<dbReference type="EMBL" id="KK583244">
    <property type="protein sequence ID" value="KDO24276.1"/>
    <property type="molecule type" value="Genomic_DNA"/>
</dbReference>
<keyword evidence="1" id="KW-1133">Transmembrane helix</keyword>
<gene>
    <name evidence="4" type="ORF">SPRG_09913</name>
</gene>
<dbReference type="Proteomes" id="UP000030745">
    <property type="component" value="Unassembled WGS sequence"/>
</dbReference>
<dbReference type="SMR" id="A0A067CCL7"/>
<dbReference type="AlphaFoldDB" id="A0A067CCL7"/>
<dbReference type="PRINTS" id="PR00421">
    <property type="entry name" value="THIOREDOXIN"/>
</dbReference>
<name>A0A067CCL7_SAPPC</name>
<feature type="domain" description="Thioredoxin" evidence="3">
    <location>
        <begin position="12"/>
        <end position="150"/>
    </location>
</feature>
<keyword evidence="5" id="KW-1185">Reference proteome</keyword>
<reference evidence="4 5" key="1">
    <citation type="journal article" date="2013" name="PLoS Genet.">
        <title>Distinctive expansion of potential virulence genes in the genome of the oomycete fish pathogen Saprolegnia parasitica.</title>
        <authorList>
            <person name="Jiang R.H."/>
            <person name="de Bruijn I."/>
            <person name="Haas B.J."/>
            <person name="Belmonte R."/>
            <person name="Lobach L."/>
            <person name="Christie J."/>
            <person name="van den Ackerveken G."/>
            <person name="Bottin A."/>
            <person name="Bulone V."/>
            <person name="Diaz-Moreno S.M."/>
            <person name="Dumas B."/>
            <person name="Fan L."/>
            <person name="Gaulin E."/>
            <person name="Govers F."/>
            <person name="Grenville-Briggs L.J."/>
            <person name="Horner N.R."/>
            <person name="Levin J.Z."/>
            <person name="Mammella M."/>
            <person name="Meijer H.J."/>
            <person name="Morris P."/>
            <person name="Nusbaum C."/>
            <person name="Oome S."/>
            <person name="Phillips A.J."/>
            <person name="van Rooyen D."/>
            <person name="Rzeszutek E."/>
            <person name="Saraiva M."/>
            <person name="Secombes C.J."/>
            <person name="Seidl M.F."/>
            <person name="Snel B."/>
            <person name="Stassen J.H."/>
            <person name="Sykes S."/>
            <person name="Tripathy S."/>
            <person name="van den Berg H."/>
            <person name="Vega-Arreguin J.C."/>
            <person name="Wawra S."/>
            <person name="Young S.K."/>
            <person name="Zeng Q."/>
            <person name="Dieguez-Uribeondo J."/>
            <person name="Russ C."/>
            <person name="Tyler B.M."/>
            <person name="van West P."/>
        </authorList>
    </citation>
    <scope>NUCLEOTIDE SEQUENCE [LARGE SCALE GENOMIC DNA]</scope>
    <source>
        <strain evidence="4 5">CBS 223.65</strain>
    </source>
</reference>
<dbReference type="Pfam" id="PF00085">
    <property type="entry name" value="Thioredoxin"/>
    <property type="match status" value="1"/>
</dbReference>